<dbReference type="Proteomes" id="UP000184499">
    <property type="component" value="Unassembled WGS sequence"/>
</dbReference>
<evidence type="ECO:0000259" key="1">
    <source>
        <dbReference type="SMART" id="SM00256"/>
    </source>
</evidence>
<dbReference type="SMART" id="SM00256">
    <property type="entry name" value="FBOX"/>
    <property type="match status" value="1"/>
</dbReference>
<dbReference type="VEuPathDB" id="FungiDB:ASPBRDRAFT_660887"/>
<accession>A0A1L9U7G2</accession>
<dbReference type="InterPro" id="IPR036047">
    <property type="entry name" value="F-box-like_dom_sf"/>
</dbReference>
<dbReference type="AlphaFoldDB" id="A0A1L9U7G2"/>
<feature type="domain" description="F-box" evidence="1">
    <location>
        <begin position="14"/>
        <end position="53"/>
    </location>
</feature>
<name>A0A1L9U7G2_ASPBC</name>
<dbReference type="InterPro" id="IPR001810">
    <property type="entry name" value="F-box_dom"/>
</dbReference>
<evidence type="ECO:0000313" key="2">
    <source>
        <dbReference type="EMBL" id="OJJ67605.1"/>
    </source>
</evidence>
<evidence type="ECO:0000313" key="3">
    <source>
        <dbReference type="Proteomes" id="UP000184499"/>
    </source>
</evidence>
<dbReference type="RefSeq" id="XP_067474854.1">
    <property type="nucleotide sequence ID" value="XM_067628648.1"/>
</dbReference>
<reference evidence="3" key="1">
    <citation type="journal article" date="2017" name="Genome Biol.">
        <title>Comparative genomics reveals high biological diversity and specific adaptations in the industrially and medically important fungal genus Aspergillus.</title>
        <authorList>
            <person name="de Vries R.P."/>
            <person name="Riley R."/>
            <person name="Wiebenga A."/>
            <person name="Aguilar-Osorio G."/>
            <person name="Amillis S."/>
            <person name="Uchima C.A."/>
            <person name="Anderluh G."/>
            <person name="Asadollahi M."/>
            <person name="Askin M."/>
            <person name="Barry K."/>
            <person name="Battaglia E."/>
            <person name="Bayram O."/>
            <person name="Benocci T."/>
            <person name="Braus-Stromeyer S.A."/>
            <person name="Caldana C."/>
            <person name="Canovas D."/>
            <person name="Cerqueira G.C."/>
            <person name="Chen F."/>
            <person name="Chen W."/>
            <person name="Choi C."/>
            <person name="Clum A."/>
            <person name="Dos Santos R.A."/>
            <person name="Damasio A.R."/>
            <person name="Diallinas G."/>
            <person name="Emri T."/>
            <person name="Fekete E."/>
            <person name="Flipphi M."/>
            <person name="Freyberg S."/>
            <person name="Gallo A."/>
            <person name="Gournas C."/>
            <person name="Habgood R."/>
            <person name="Hainaut M."/>
            <person name="Harispe M.L."/>
            <person name="Henrissat B."/>
            <person name="Hilden K.S."/>
            <person name="Hope R."/>
            <person name="Hossain A."/>
            <person name="Karabika E."/>
            <person name="Karaffa L."/>
            <person name="Karanyi Z."/>
            <person name="Krasevec N."/>
            <person name="Kuo A."/>
            <person name="Kusch H."/>
            <person name="LaButti K."/>
            <person name="Lagendijk E.L."/>
            <person name="Lapidus A."/>
            <person name="Levasseur A."/>
            <person name="Lindquist E."/>
            <person name="Lipzen A."/>
            <person name="Logrieco A.F."/>
            <person name="MacCabe A."/>
            <person name="Maekelae M.R."/>
            <person name="Malavazi I."/>
            <person name="Melin P."/>
            <person name="Meyer V."/>
            <person name="Mielnichuk N."/>
            <person name="Miskei M."/>
            <person name="Molnar A.P."/>
            <person name="Mule G."/>
            <person name="Ngan C.Y."/>
            <person name="Orejas M."/>
            <person name="Orosz E."/>
            <person name="Ouedraogo J.P."/>
            <person name="Overkamp K.M."/>
            <person name="Park H.-S."/>
            <person name="Perrone G."/>
            <person name="Piumi F."/>
            <person name="Punt P.J."/>
            <person name="Ram A.F."/>
            <person name="Ramon A."/>
            <person name="Rauscher S."/>
            <person name="Record E."/>
            <person name="Riano-Pachon D.M."/>
            <person name="Robert V."/>
            <person name="Roehrig J."/>
            <person name="Ruller R."/>
            <person name="Salamov A."/>
            <person name="Salih N.S."/>
            <person name="Samson R.A."/>
            <person name="Sandor E."/>
            <person name="Sanguinetti M."/>
            <person name="Schuetze T."/>
            <person name="Sepcic K."/>
            <person name="Shelest E."/>
            <person name="Sherlock G."/>
            <person name="Sophianopoulou V."/>
            <person name="Squina F.M."/>
            <person name="Sun H."/>
            <person name="Susca A."/>
            <person name="Todd R.B."/>
            <person name="Tsang A."/>
            <person name="Unkles S.E."/>
            <person name="van de Wiele N."/>
            <person name="van Rossen-Uffink D."/>
            <person name="Oliveira J.V."/>
            <person name="Vesth T.C."/>
            <person name="Visser J."/>
            <person name="Yu J.-H."/>
            <person name="Zhou M."/>
            <person name="Andersen M.R."/>
            <person name="Archer D.B."/>
            <person name="Baker S.E."/>
            <person name="Benoit I."/>
            <person name="Brakhage A.A."/>
            <person name="Braus G.H."/>
            <person name="Fischer R."/>
            <person name="Frisvad J.C."/>
            <person name="Goldman G.H."/>
            <person name="Houbraken J."/>
            <person name="Oakley B."/>
            <person name="Pocsi I."/>
            <person name="Scazzocchio C."/>
            <person name="Seiboth B."/>
            <person name="vanKuyk P.A."/>
            <person name="Wortman J."/>
            <person name="Dyer P.S."/>
            <person name="Grigoriev I.V."/>
        </authorList>
    </citation>
    <scope>NUCLEOTIDE SEQUENCE [LARGE SCALE GENOMIC DNA]</scope>
    <source>
        <strain evidence="3">CBS 101740 / IMI 381727 / IBT 21946</strain>
    </source>
</reference>
<dbReference type="CDD" id="cd09917">
    <property type="entry name" value="F-box_SF"/>
    <property type="match status" value="1"/>
</dbReference>
<proteinExistence type="predicted"/>
<dbReference type="Pfam" id="PF00646">
    <property type="entry name" value="F-box"/>
    <property type="match status" value="1"/>
</dbReference>
<dbReference type="Gene3D" id="1.20.1280.50">
    <property type="match status" value="1"/>
</dbReference>
<protein>
    <recommendedName>
        <fullName evidence="1">F-box domain-containing protein</fullName>
    </recommendedName>
</protein>
<organism evidence="2 3">
    <name type="scientific">Aspergillus brasiliensis (strain CBS 101740 / IMI 381727 / IBT 21946)</name>
    <dbReference type="NCBI Taxonomy" id="767769"/>
    <lineage>
        <taxon>Eukaryota</taxon>
        <taxon>Fungi</taxon>
        <taxon>Dikarya</taxon>
        <taxon>Ascomycota</taxon>
        <taxon>Pezizomycotina</taxon>
        <taxon>Eurotiomycetes</taxon>
        <taxon>Eurotiomycetidae</taxon>
        <taxon>Eurotiales</taxon>
        <taxon>Aspergillaceae</taxon>
        <taxon>Aspergillus</taxon>
        <taxon>Aspergillus subgen. Circumdati</taxon>
    </lineage>
</organism>
<dbReference type="GeneID" id="93581136"/>
<dbReference type="STRING" id="767769.A0A1L9U7G2"/>
<dbReference type="OrthoDB" id="3800738at2759"/>
<keyword evidence="3" id="KW-1185">Reference proteome</keyword>
<dbReference type="EMBL" id="KV878693">
    <property type="protein sequence ID" value="OJJ67605.1"/>
    <property type="molecule type" value="Genomic_DNA"/>
</dbReference>
<dbReference type="SUPFAM" id="SSF81383">
    <property type="entry name" value="F-box domain"/>
    <property type="match status" value="1"/>
</dbReference>
<dbReference type="OMA" id="NGMAVEW"/>
<sequence>MATNQPNMDTVFSITELVENILLHFDPFDLMRAQLVCRQWRELITTRRPLQTALFYDFAHPYPSEPVFNPLIRYLLPKIFPALGTTKPTSPIFMPEEVQAWRLGSDPKYHEAVFRPEASWRRMRPMNVPCRVRKVVSLTKDGDEDFHPPKNLMVYDKEAGQDPVLGATMELVWDVLLHKLGRWPTNGMAVEWRPVREETGEWDSAWKEGVTDEEKEELRAPWECSVVSATPRGAEGKCNWDKFIFSRMNPSVQMKSTADAYLGMKNQYALDRIDSMGWGPDVPPKFGHMGHWRWEDDDGNYIEWQMPPEALQRPQEEDEDSGTEWAWDEVREYFANPKCLWIPTHRPWDDEDDD</sequence>
<gene>
    <name evidence="2" type="ORF">ASPBRDRAFT_660887</name>
</gene>